<proteinExistence type="predicted"/>
<dbReference type="HOGENOM" id="CLU_2247116_0_0_7"/>
<feature type="compositionally biased region" description="Low complexity" evidence="1">
    <location>
        <begin position="78"/>
        <end position="88"/>
    </location>
</feature>
<evidence type="ECO:0000313" key="3">
    <source>
        <dbReference type="Proteomes" id="UP000000488"/>
    </source>
</evidence>
<dbReference type="EMBL" id="CP002830">
    <property type="protein sequence ID" value="AEI66480.1"/>
    <property type="molecule type" value="Genomic_DNA"/>
</dbReference>
<reference evidence="2 3" key="1">
    <citation type="journal article" date="2011" name="J. Bacteriol.">
        <title>Genome sequence of the halotolerant marine bacterium Myxococcus fulvus HW-1.</title>
        <authorList>
            <person name="Li Z.F."/>
            <person name="Li X."/>
            <person name="Liu H."/>
            <person name="Liu X."/>
            <person name="Han K."/>
            <person name="Wu Z.H."/>
            <person name="Hu W."/>
            <person name="Li F.F."/>
            <person name="Li Y.Z."/>
        </authorList>
    </citation>
    <scope>NUCLEOTIDE SEQUENCE [LARGE SCALE GENOMIC DNA]</scope>
    <source>
        <strain evidence="3">ATCC BAA-855 / HW-1</strain>
    </source>
</reference>
<dbReference type="Proteomes" id="UP000000488">
    <property type="component" value="Chromosome"/>
</dbReference>
<feature type="region of interest" description="Disordered" evidence="1">
    <location>
        <begin position="1"/>
        <end position="22"/>
    </location>
</feature>
<evidence type="ECO:0000256" key="1">
    <source>
        <dbReference type="SAM" id="MobiDB-lite"/>
    </source>
</evidence>
<accession>F8CLF6</accession>
<dbReference type="AlphaFoldDB" id="F8CLF6"/>
<gene>
    <name evidence="2" type="ordered locus">LILAB_22925</name>
</gene>
<dbReference type="KEGG" id="mfu:LILAB_22925"/>
<feature type="compositionally biased region" description="Low complexity" evidence="1">
    <location>
        <begin position="9"/>
        <end position="22"/>
    </location>
</feature>
<feature type="region of interest" description="Disordered" evidence="1">
    <location>
        <begin position="69"/>
        <end position="104"/>
    </location>
</feature>
<evidence type="ECO:0000313" key="2">
    <source>
        <dbReference type="EMBL" id="AEI66480.1"/>
    </source>
</evidence>
<organism evidence="2 3">
    <name type="scientific">Myxococcus fulvus (strain ATCC BAA-855 / HW-1)</name>
    <dbReference type="NCBI Taxonomy" id="483219"/>
    <lineage>
        <taxon>Bacteria</taxon>
        <taxon>Pseudomonadati</taxon>
        <taxon>Myxococcota</taxon>
        <taxon>Myxococcia</taxon>
        <taxon>Myxococcales</taxon>
        <taxon>Cystobacterineae</taxon>
        <taxon>Myxococcaceae</taxon>
        <taxon>Myxococcus</taxon>
    </lineage>
</organism>
<name>F8CLF6_MYXFH</name>
<sequence length="104" mass="10734">MWTWRFGTRPAAQGPSAAASRATFLAQGSAGTPATPSLVRPLTPRETARFASAVPGTCQVCGCVAPVTGTRVSDVGRPRPQGGPPVRVSMSPAAQMMRVTMPTP</sequence>
<protein>
    <submittedName>
        <fullName evidence="2">Uncharacterized protein</fullName>
    </submittedName>
</protein>
<dbReference type="STRING" id="483219.LILAB_22925"/>